<accession>A0ABY5WA81</accession>
<dbReference type="EMBL" id="CP073720">
    <property type="protein sequence ID" value="UWP86977.1"/>
    <property type="molecule type" value="Genomic_DNA"/>
</dbReference>
<protein>
    <submittedName>
        <fullName evidence="2">Uncharacterized protein</fullName>
    </submittedName>
</protein>
<sequence length="73" mass="7390">MTGNDVDRRHLLQRTAGLAAGVGALAVGGALSFGEAAAADGRPPAGQPGHHPVVGTWRGPVYATATRFGVRPF</sequence>
<dbReference type="Proteomes" id="UP001059617">
    <property type="component" value="Chromosome"/>
</dbReference>
<reference evidence="2" key="2">
    <citation type="submission" date="2022-09" db="EMBL/GenBank/DDBJ databases">
        <title>Biosynthetic gene clusters of Dactylosporangioum fulvum.</title>
        <authorList>
            <person name="Caradec T."/>
        </authorList>
    </citation>
    <scope>NUCLEOTIDE SEQUENCE</scope>
    <source>
        <strain evidence="2">NRRL B-16292</strain>
    </source>
</reference>
<reference evidence="2" key="1">
    <citation type="submission" date="2021-04" db="EMBL/GenBank/DDBJ databases">
        <authorList>
            <person name="Hartkoorn R.C."/>
            <person name="Beaudoing E."/>
            <person name="Hot D."/>
        </authorList>
    </citation>
    <scope>NUCLEOTIDE SEQUENCE</scope>
    <source>
        <strain evidence="2">NRRL B-16292</strain>
    </source>
</reference>
<feature type="region of interest" description="Disordered" evidence="1">
    <location>
        <begin position="37"/>
        <end position="57"/>
    </location>
</feature>
<dbReference type="RefSeq" id="WP_259866697.1">
    <property type="nucleotide sequence ID" value="NZ_BAAAST010000015.1"/>
</dbReference>
<dbReference type="InterPro" id="IPR006311">
    <property type="entry name" value="TAT_signal"/>
</dbReference>
<gene>
    <name evidence="2" type="ORF">Dfulv_23150</name>
</gene>
<evidence type="ECO:0000256" key="1">
    <source>
        <dbReference type="SAM" id="MobiDB-lite"/>
    </source>
</evidence>
<evidence type="ECO:0000313" key="3">
    <source>
        <dbReference type="Proteomes" id="UP001059617"/>
    </source>
</evidence>
<organism evidence="2 3">
    <name type="scientific">Dactylosporangium fulvum</name>
    <dbReference type="NCBI Taxonomy" id="53359"/>
    <lineage>
        <taxon>Bacteria</taxon>
        <taxon>Bacillati</taxon>
        <taxon>Actinomycetota</taxon>
        <taxon>Actinomycetes</taxon>
        <taxon>Micromonosporales</taxon>
        <taxon>Micromonosporaceae</taxon>
        <taxon>Dactylosporangium</taxon>
    </lineage>
</organism>
<proteinExistence type="predicted"/>
<keyword evidence="3" id="KW-1185">Reference proteome</keyword>
<dbReference type="PROSITE" id="PS51318">
    <property type="entry name" value="TAT"/>
    <property type="match status" value="1"/>
</dbReference>
<evidence type="ECO:0000313" key="2">
    <source>
        <dbReference type="EMBL" id="UWP86977.1"/>
    </source>
</evidence>
<name>A0ABY5WA81_9ACTN</name>